<feature type="domain" description="HTH araC/xylS-type" evidence="4">
    <location>
        <begin position="231"/>
        <end position="329"/>
    </location>
</feature>
<accession>A0A5J6WJL1</accession>
<dbReference type="SUPFAM" id="SSF46689">
    <property type="entry name" value="Homeodomain-like"/>
    <property type="match status" value="1"/>
</dbReference>
<dbReference type="PROSITE" id="PS01124">
    <property type="entry name" value="HTH_ARAC_FAMILY_2"/>
    <property type="match status" value="1"/>
</dbReference>
<evidence type="ECO:0000313" key="6">
    <source>
        <dbReference type="Proteomes" id="UP000327424"/>
    </source>
</evidence>
<proteinExistence type="predicted"/>
<sequence>MDQAIKYTTIAAWSLSIANALDASGFNSNEVFKNAGISLTDIQNAPNSLLDIKQMTALWKEVALITQKPHFGLIVGQYSNIKKNHIYNHLIKKSDSLLQVLEGLPSYYGKLSNSVCLTLNNTPHLLGVTISPLEGVEISDMSIDAFYSSFVSIINDLVDSDSFIHHVDLVRNKPKNKRPWSDSFNCETKFAQEVNCLWLNKSVLTQFSVKNLMLEKKMASSFDLDKMSLTEKIERLIHSSIANSEPTLDEIAVMLNMSVRSISRSLKEEGLTFRDILKHKRQELAVHYLTKTEESILIISENLGYKNMGNFTRAFQTWFAQSPSQYREDCRNKCRK</sequence>
<dbReference type="Gene3D" id="1.10.10.60">
    <property type="entry name" value="Homeodomain-like"/>
    <property type="match status" value="1"/>
</dbReference>
<dbReference type="GO" id="GO:0003700">
    <property type="term" value="F:DNA-binding transcription factor activity"/>
    <property type="evidence" value="ECO:0007669"/>
    <property type="project" value="InterPro"/>
</dbReference>
<dbReference type="Pfam" id="PF12833">
    <property type="entry name" value="HTH_18"/>
    <property type="match status" value="1"/>
</dbReference>
<dbReference type="RefSeq" id="WP_019439936.1">
    <property type="nucleotide sequence ID" value="NZ_ALOE01000005.1"/>
</dbReference>
<reference evidence="5 6" key="1">
    <citation type="submission" date="2019-09" db="EMBL/GenBank/DDBJ databases">
        <title>Hybrid Assembly of the complete Genome of the Deep-Sea Bacterium Moritella marina from long Nanopore and Illumina reads.</title>
        <authorList>
            <person name="Magin S."/>
            <person name="Georgoulis A."/>
            <person name="Papadimitriou K."/>
            <person name="Iliakis G."/>
            <person name="Vorgias C.E."/>
        </authorList>
    </citation>
    <scope>NUCLEOTIDE SEQUENCE [LARGE SCALE GENOMIC DNA]</scope>
    <source>
        <strain evidence="5 6">MP-1</strain>
    </source>
</reference>
<keyword evidence="1" id="KW-0805">Transcription regulation</keyword>
<dbReference type="EMBL" id="CP044399">
    <property type="protein sequence ID" value="QFI36985.1"/>
    <property type="molecule type" value="Genomic_DNA"/>
</dbReference>
<dbReference type="OrthoDB" id="5582699at2"/>
<dbReference type="InterPro" id="IPR009057">
    <property type="entry name" value="Homeodomain-like_sf"/>
</dbReference>
<gene>
    <name evidence="5" type="ORF">FR932_03660</name>
</gene>
<evidence type="ECO:0000259" key="4">
    <source>
        <dbReference type="PROSITE" id="PS01124"/>
    </source>
</evidence>
<dbReference type="AlphaFoldDB" id="A0A5J6WJL1"/>
<name>A0A5J6WJL1_MORMI</name>
<dbReference type="Pfam" id="PF12625">
    <property type="entry name" value="Arabinose_bd"/>
    <property type="match status" value="1"/>
</dbReference>
<dbReference type="PANTHER" id="PTHR47894">
    <property type="entry name" value="HTH-TYPE TRANSCRIPTIONAL REGULATOR GADX"/>
    <property type="match status" value="1"/>
</dbReference>
<dbReference type="GO" id="GO:0000976">
    <property type="term" value="F:transcription cis-regulatory region binding"/>
    <property type="evidence" value="ECO:0007669"/>
    <property type="project" value="TreeGrafter"/>
</dbReference>
<organism evidence="5 6">
    <name type="scientific">Moritella marina ATCC 15381</name>
    <dbReference type="NCBI Taxonomy" id="1202962"/>
    <lineage>
        <taxon>Bacteria</taxon>
        <taxon>Pseudomonadati</taxon>
        <taxon>Pseudomonadota</taxon>
        <taxon>Gammaproteobacteria</taxon>
        <taxon>Alteromonadales</taxon>
        <taxon>Moritellaceae</taxon>
        <taxon>Moritella</taxon>
    </lineage>
</organism>
<evidence type="ECO:0000256" key="2">
    <source>
        <dbReference type="ARBA" id="ARBA00023125"/>
    </source>
</evidence>
<protein>
    <submittedName>
        <fullName evidence="5">AraC family transcriptional regulator</fullName>
    </submittedName>
</protein>
<evidence type="ECO:0000256" key="1">
    <source>
        <dbReference type="ARBA" id="ARBA00023015"/>
    </source>
</evidence>
<evidence type="ECO:0000256" key="3">
    <source>
        <dbReference type="ARBA" id="ARBA00023163"/>
    </source>
</evidence>
<keyword evidence="6" id="KW-1185">Reference proteome</keyword>
<dbReference type="InterPro" id="IPR018060">
    <property type="entry name" value="HTH_AraC"/>
</dbReference>
<evidence type="ECO:0000313" key="5">
    <source>
        <dbReference type="EMBL" id="QFI36985.1"/>
    </source>
</evidence>
<dbReference type="Proteomes" id="UP000327424">
    <property type="component" value="Chromosome"/>
</dbReference>
<dbReference type="InterPro" id="IPR032687">
    <property type="entry name" value="AraC-type_N"/>
</dbReference>
<dbReference type="PANTHER" id="PTHR47894:SF4">
    <property type="entry name" value="HTH-TYPE TRANSCRIPTIONAL REGULATOR GADX"/>
    <property type="match status" value="1"/>
</dbReference>
<dbReference type="KEGG" id="mmaa:FR932_03660"/>
<keyword evidence="2" id="KW-0238">DNA-binding</keyword>
<dbReference type="SMART" id="SM00342">
    <property type="entry name" value="HTH_ARAC"/>
    <property type="match status" value="1"/>
</dbReference>
<dbReference type="GO" id="GO:0005829">
    <property type="term" value="C:cytosol"/>
    <property type="evidence" value="ECO:0007669"/>
    <property type="project" value="TreeGrafter"/>
</dbReference>
<keyword evidence="3" id="KW-0804">Transcription</keyword>